<evidence type="ECO:0000313" key="2">
    <source>
        <dbReference type="Proteomes" id="UP001172721"/>
    </source>
</evidence>
<evidence type="ECO:0008006" key="3">
    <source>
        <dbReference type="Google" id="ProtNLM"/>
    </source>
</evidence>
<accession>A0ABT8HX79</accession>
<protein>
    <recommendedName>
        <fullName evidence="3">Recombinase zinc beta ribbon domain-containing protein</fullName>
    </recommendedName>
</protein>
<proteinExistence type="predicted"/>
<keyword evidence="2" id="KW-1185">Reference proteome</keyword>
<evidence type="ECO:0000313" key="1">
    <source>
        <dbReference type="EMBL" id="MDN4525338.1"/>
    </source>
</evidence>
<organism evidence="1 2">
    <name type="scientific">Fictibacillus fluitans</name>
    <dbReference type="NCBI Taxonomy" id="3058422"/>
    <lineage>
        <taxon>Bacteria</taxon>
        <taxon>Bacillati</taxon>
        <taxon>Bacillota</taxon>
        <taxon>Bacilli</taxon>
        <taxon>Bacillales</taxon>
        <taxon>Fictibacillaceae</taxon>
        <taxon>Fictibacillus</taxon>
    </lineage>
</organism>
<dbReference type="Proteomes" id="UP001172721">
    <property type="component" value="Unassembled WGS sequence"/>
</dbReference>
<sequence>MGRKKGVKTGRKRNWCFNGQLLTDEQMERVAELDLSYRCITNRIDRGMEISAAISTPKTKGLKKCPACGETATKKLRYNHQGIELHIPVCKRHSDVLDLNETVAVLLEVLYTQAERKG</sequence>
<dbReference type="EMBL" id="JAUHTR010000006">
    <property type="protein sequence ID" value="MDN4525338.1"/>
    <property type="molecule type" value="Genomic_DNA"/>
</dbReference>
<dbReference type="RefSeq" id="WP_301166377.1">
    <property type="nucleotide sequence ID" value="NZ_JAUHTR010000006.1"/>
</dbReference>
<reference evidence="1" key="1">
    <citation type="submission" date="2023-07" db="EMBL/GenBank/DDBJ databases">
        <title>Fictibacillus sp. isolated from freshwater pond.</title>
        <authorList>
            <person name="Kirdat K."/>
            <person name="Bhat A."/>
            <person name="Mourya A."/>
            <person name="Yadav A."/>
        </authorList>
    </citation>
    <scope>NUCLEOTIDE SEQUENCE</scope>
    <source>
        <strain evidence="1">NE201</strain>
    </source>
</reference>
<comment type="caution">
    <text evidence="1">The sequence shown here is derived from an EMBL/GenBank/DDBJ whole genome shotgun (WGS) entry which is preliminary data.</text>
</comment>
<name>A0ABT8HX79_9BACL</name>
<gene>
    <name evidence="1" type="ORF">QYB97_12670</name>
</gene>